<dbReference type="Pfam" id="PF14219">
    <property type="entry name" value="DUF4328"/>
    <property type="match status" value="1"/>
</dbReference>
<dbReference type="AlphaFoldDB" id="A0A3A4AFU8"/>
<keyword evidence="2" id="KW-1133">Transmembrane helix</keyword>
<protein>
    <submittedName>
        <fullName evidence="4">DUF4328 domain-containing protein</fullName>
    </submittedName>
</protein>
<feature type="transmembrane region" description="Helical" evidence="2">
    <location>
        <begin position="153"/>
        <end position="175"/>
    </location>
</feature>
<feature type="compositionally biased region" description="Pro residues" evidence="1">
    <location>
        <begin position="1"/>
        <end position="12"/>
    </location>
</feature>
<reference evidence="4 5" key="1">
    <citation type="submission" date="2018-09" db="EMBL/GenBank/DDBJ databases">
        <title>YIM 75507 draft genome.</title>
        <authorList>
            <person name="Tang S."/>
            <person name="Feng Y."/>
        </authorList>
    </citation>
    <scope>NUCLEOTIDE SEQUENCE [LARGE SCALE GENOMIC DNA]</scope>
    <source>
        <strain evidence="4 5">YIM 75507</strain>
    </source>
</reference>
<feature type="transmembrane region" description="Helical" evidence="2">
    <location>
        <begin position="78"/>
        <end position="100"/>
    </location>
</feature>
<name>A0A3A4AFU8_9ACTN</name>
<evidence type="ECO:0000256" key="2">
    <source>
        <dbReference type="SAM" id="Phobius"/>
    </source>
</evidence>
<keyword evidence="5" id="KW-1185">Reference proteome</keyword>
<dbReference type="RefSeq" id="WP_119929890.1">
    <property type="nucleotide sequence ID" value="NZ_QZEY01000015.1"/>
</dbReference>
<proteinExistence type="predicted"/>
<dbReference type="EMBL" id="QZEY01000015">
    <property type="protein sequence ID" value="RJL24513.1"/>
    <property type="molecule type" value="Genomic_DNA"/>
</dbReference>
<organism evidence="4 5">
    <name type="scientific">Bailinhaonella thermotolerans</name>
    <dbReference type="NCBI Taxonomy" id="1070861"/>
    <lineage>
        <taxon>Bacteria</taxon>
        <taxon>Bacillati</taxon>
        <taxon>Actinomycetota</taxon>
        <taxon>Actinomycetes</taxon>
        <taxon>Streptosporangiales</taxon>
        <taxon>Streptosporangiaceae</taxon>
        <taxon>Bailinhaonella</taxon>
    </lineage>
</organism>
<gene>
    <name evidence="4" type="ORF">D5H75_29810</name>
</gene>
<accession>A0A3A4AFU8</accession>
<evidence type="ECO:0000313" key="5">
    <source>
        <dbReference type="Proteomes" id="UP000265768"/>
    </source>
</evidence>
<dbReference type="Proteomes" id="UP000265768">
    <property type="component" value="Unassembled WGS sequence"/>
</dbReference>
<feature type="transmembrane region" description="Helical" evidence="2">
    <location>
        <begin position="37"/>
        <end position="58"/>
    </location>
</feature>
<sequence>MTTPVPPGPPYGGPLQAQGGHPWAPPPGPRLRSLRGISLAASLALLGVMIAMVGWLFGARANAEALGGAQRRSRPWLVLGWIVPVVWFWFPYQVVADLWTAEETGRPRPGLGLVRVWWASYLVWFAATVWGGYASFAGVEDEFEQIFAGFGGLIWFTVPGLVTGALLIPIVLGLARRHRLRLNPAAPAPVAG</sequence>
<dbReference type="OrthoDB" id="4174975at2"/>
<dbReference type="InterPro" id="IPR025565">
    <property type="entry name" value="DUF4328"/>
</dbReference>
<feature type="region of interest" description="Disordered" evidence="1">
    <location>
        <begin position="1"/>
        <end position="22"/>
    </location>
</feature>
<comment type="caution">
    <text evidence="4">The sequence shown here is derived from an EMBL/GenBank/DDBJ whole genome shotgun (WGS) entry which is preliminary data.</text>
</comment>
<feature type="transmembrane region" description="Helical" evidence="2">
    <location>
        <begin position="112"/>
        <end position="133"/>
    </location>
</feature>
<keyword evidence="2" id="KW-0812">Transmembrane</keyword>
<evidence type="ECO:0000259" key="3">
    <source>
        <dbReference type="Pfam" id="PF14219"/>
    </source>
</evidence>
<keyword evidence="2" id="KW-0472">Membrane</keyword>
<evidence type="ECO:0000313" key="4">
    <source>
        <dbReference type="EMBL" id="RJL24513.1"/>
    </source>
</evidence>
<evidence type="ECO:0000256" key="1">
    <source>
        <dbReference type="SAM" id="MobiDB-lite"/>
    </source>
</evidence>
<feature type="domain" description="DUF4328" evidence="3">
    <location>
        <begin position="36"/>
        <end position="173"/>
    </location>
</feature>